<comment type="caution">
    <text evidence="10">Lacks conserved residue(s) required for the propagation of feature annotation.</text>
</comment>
<feature type="transmembrane region" description="Helical" evidence="10">
    <location>
        <begin position="388"/>
        <end position="412"/>
    </location>
</feature>
<dbReference type="Proteomes" id="UP001596022">
    <property type="component" value="Unassembled WGS sequence"/>
</dbReference>
<feature type="transmembrane region" description="Helical" evidence="10">
    <location>
        <begin position="314"/>
        <end position="337"/>
    </location>
</feature>
<feature type="transmembrane region" description="Helical" evidence="10">
    <location>
        <begin position="29"/>
        <end position="47"/>
    </location>
</feature>
<evidence type="ECO:0000256" key="2">
    <source>
        <dbReference type="ARBA" id="ARBA00022448"/>
    </source>
</evidence>
<evidence type="ECO:0000256" key="3">
    <source>
        <dbReference type="ARBA" id="ARBA00022475"/>
    </source>
</evidence>
<proteinExistence type="inferred from homology"/>
<evidence type="ECO:0000256" key="8">
    <source>
        <dbReference type="ARBA" id="ARBA00023136"/>
    </source>
</evidence>
<keyword evidence="4 10" id="KW-0812">Transmembrane</keyword>
<feature type="transmembrane region" description="Helical" evidence="10">
    <location>
        <begin position="113"/>
        <end position="135"/>
    </location>
</feature>
<evidence type="ECO:0000256" key="1">
    <source>
        <dbReference type="ARBA" id="ARBA00004651"/>
    </source>
</evidence>
<dbReference type="NCBIfam" id="TIGR00831">
    <property type="entry name" value="a_cpa1"/>
    <property type="match status" value="1"/>
</dbReference>
<dbReference type="Gene3D" id="6.10.140.1330">
    <property type="match status" value="1"/>
</dbReference>
<comment type="function">
    <text evidence="10">Na(+)/H(+) antiporter that extrudes sodium in exchange for external protons.</text>
</comment>
<feature type="transmembrane region" description="Helical" evidence="10">
    <location>
        <begin position="349"/>
        <end position="376"/>
    </location>
</feature>
<feature type="domain" description="Cation/H+ exchanger transmembrane" evidence="11">
    <location>
        <begin position="9"/>
        <end position="413"/>
    </location>
</feature>
<evidence type="ECO:0000313" key="13">
    <source>
        <dbReference type="Proteomes" id="UP001596022"/>
    </source>
</evidence>
<evidence type="ECO:0000256" key="5">
    <source>
        <dbReference type="ARBA" id="ARBA00022989"/>
    </source>
</evidence>
<keyword evidence="10" id="KW-0050">Antiport</keyword>
<feature type="transmembrane region" description="Helical" evidence="10">
    <location>
        <begin position="276"/>
        <end position="294"/>
    </location>
</feature>
<evidence type="ECO:0000256" key="7">
    <source>
        <dbReference type="ARBA" id="ARBA00023065"/>
    </source>
</evidence>
<dbReference type="Pfam" id="PF00999">
    <property type="entry name" value="Na_H_Exchanger"/>
    <property type="match status" value="1"/>
</dbReference>
<dbReference type="InterPro" id="IPR006153">
    <property type="entry name" value="Cation/H_exchanger_TM"/>
</dbReference>
<dbReference type="PANTHER" id="PTHR10110">
    <property type="entry name" value="SODIUM/HYDROGEN EXCHANGER"/>
    <property type="match status" value="1"/>
</dbReference>
<evidence type="ECO:0000256" key="4">
    <source>
        <dbReference type="ARBA" id="ARBA00022692"/>
    </source>
</evidence>
<evidence type="ECO:0000259" key="11">
    <source>
        <dbReference type="Pfam" id="PF00999"/>
    </source>
</evidence>
<keyword evidence="13" id="KW-1185">Reference proteome</keyword>
<evidence type="ECO:0000313" key="12">
    <source>
        <dbReference type="EMBL" id="MFC4620024.1"/>
    </source>
</evidence>
<dbReference type="InterPro" id="IPR004705">
    <property type="entry name" value="Cation/H_exchanger_CPA1_bac"/>
</dbReference>
<feature type="transmembrane region" description="Helical" evidence="10">
    <location>
        <begin position="239"/>
        <end position="255"/>
    </location>
</feature>
<organism evidence="12 13">
    <name type="scientific">Camelliibacillus cellulosilyticus</name>
    <dbReference type="NCBI Taxonomy" id="2174486"/>
    <lineage>
        <taxon>Bacteria</taxon>
        <taxon>Bacillati</taxon>
        <taxon>Bacillota</taxon>
        <taxon>Bacilli</taxon>
        <taxon>Bacillales</taxon>
        <taxon>Sporolactobacillaceae</taxon>
        <taxon>Camelliibacillus</taxon>
    </lineage>
</organism>
<sequence>MGIFLIVLLLLALIGLSNLLNHVVPFIPVPLIQIALGIIAAVLPFGIHVPMESELFLVLFIAPLLFNDGRNVSRSALWKLRTPILLLALGLVFVTVFVVGAFIHWLIPTIPLPAAFALAAILSPTDVVAVSAMSSRVHMPKGVMHLLEGEGLMNDASGLVAFNFAVTAMVTGAFSLATASLSFLLIAIGGFLGGAVLAFLIIRFRVFIRRLGMEDVTVHMLIQILTPFLVYLVIEHFHLSGILAVVSAGIIHGIEKERERSPTIDLQIVSKSTWTVILYVLNGMVFVLLGLQIPNVAGKVISDPAINNFAGLNYVFAVAAALLLLRFIWVSLSWWFGWTLKMKRLPKPLIKPIGLITVSGARGAVTLAGAFSIPFVLADGSPFPERNLIIFIAAGVILVTLLIASIFLPIIAKTETDPNIAKKAEAERSAVIQTKIAAVRATQEMINEENRQAAYSIIAEYNRAIHQLKYEDVAIDSDQIDQMKTDIRTKALEAESFFIAKLLKERRIDREAALHARAYIRRKEAAVNNRIKYRMLLLWTLFVKTLWRLSLVFARNKEKISRKRRIKQDEWLRLKKQMAEAALQTLKEQMTPENKAITYLVIGEYYEQLTTIDLLHNADASKKYEHVKRELKVKAFQAERDEAQSLYEKKYISVDMVRKIRRQINIREAFWMEENSLRV</sequence>
<feature type="transmembrane region" description="Helical" evidence="10">
    <location>
        <begin position="156"/>
        <end position="177"/>
    </location>
</feature>
<comment type="similarity">
    <text evidence="10">Belongs to the monovalent cation:proton antiporter 1 (CPA1) transporter (TC 2.A.36) family.</text>
</comment>
<comment type="caution">
    <text evidence="12">The sequence shown here is derived from an EMBL/GenBank/DDBJ whole genome shotgun (WGS) entry which is preliminary data.</text>
</comment>
<keyword evidence="6 10" id="KW-0915">Sodium</keyword>
<reference evidence="13" key="1">
    <citation type="journal article" date="2019" name="Int. J. Syst. Evol. Microbiol.">
        <title>The Global Catalogue of Microorganisms (GCM) 10K type strain sequencing project: providing services to taxonomists for standard genome sequencing and annotation.</title>
        <authorList>
            <consortium name="The Broad Institute Genomics Platform"/>
            <consortium name="The Broad Institute Genome Sequencing Center for Infectious Disease"/>
            <person name="Wu L."/>
            <person name="Ma J."/>
        </authorList>
    </citation>
    <scope>NUCLEOTIDE SEQUENCE [LARGE SCALE GENOMIC DNA]</scope>
    <source>
        <strain evidence="13">CGMCC 1.16306</strain>
    </source>
</reference>
<dbReference type="InterPro" id="IPR018422">
    <property type="entry name" value="Cation/H_exchanger_CPA1"/>
</dbReference>
<evidence type="ECO:0000256" key="6">
    <source>
        <dbReference type="ARBA" id="ARBA00023053"/>
    </source>
</evidence>
<evidence type="ECO:0000256" key="9">
    <source>
        <dbReference type="ARBA" id="ARBA00023201"/>
    </source>
</evidence>
<evidence type="ECO:0000256" key="10">
    <source>
        <dbReference type="RuleBase" id="RU366002"/>
    </source>
</evidence>
<feature type="transmembrane region" description="Helical" evidence="10">
    <location>
        <begin position="84"/>
        <end position="107"/>
    </location>
</feature>
<dbReference type="RefSeq" id="WP_376847118.1">
    <property type="nucleotide sequence ID" value="NZ_JBHSFW010000015.1"/>
</dbReference>
<keyword evidence="8 10" id="KW-0472">Membrane</keyword>
<protein>
    <submittedName>
        <fullName evidence="12">Na+/H+ antiporter</fullName>
    </submittedName>
</protein>
<accession>A0ABV9GP43</accession>
<name>A0ABV9GP43_9BACL</name>
<gene>
    <name evidence="12" type="ORF">ACFO4N_15025</name>
</gene>
<keyword evidence="5 10" id="KW-1133">Transmembrane helix</keyword>
<keyword evidence="9 10" id="KW-0739">Sodium transport</keyword>
<keyword evidence="7 10" id="KW-0406">Ion transport</keyword>
<dbReference type="EMBL" id="JBHSFW010000015">
    <property type="protein sequence ID" value="MFC4620024.1"/>
    <property type="molecule type" value="Genomic_DNA"/>
</dbReference>
<dbReference type="PANTHER" id="PTHR10110:SF86">
    <property type="entry name" value="SODIUM_HYDROGEN EXCHANGER 7"/>
    <property type="match status" value="1"/>
</dbReference>
<keyword evidence="2 10" id="KW-0813">Transport</keyword>
<keyword evidence="3 10" id="KW-1003">Cell membrane</keyword>
<comment type="subcellular location">
    <subcellularLocation>
        <location evidence="1 10">Cell membrane</location>
        <topology evidence="1 10">Multi-pass membrane protein</topology>
    </subcellularLocation>
</comment>
<feature type="transmembrane region" description="Helical" evidence="10">
    <location>
        <begin position="183"/>
        <end position="204"/>
    </location>
</feature>